<dbReference type="Proteomes" id="UP001162156">
    <property type="component" value="Unassembled WGS sequence"/>
</dbReference>
<accession>A0AAV8Z8I7</accession>
<evidence type="ECO:0000313" key="2">
    <source>
        <dbReference type="EMBL" id="KAJ8959556.1"/>
    </source>
</evidence>
<organism evidence="2 3">
    <name type="scientific">Rhamnusium bicolor</name>
    <dbReference type="NCBI Taxonomy" id="1586634"/>
    <lineage>
        <taxon>Eukaryota</taxon>
        <taxon>Metazoa</taxon>
        <taxon>Ecdysozoa</taxon>
        <taxon>Arthropoda</taxon>
        <taxon>Hexapoda</taxon>
        <taxon>Insecta</taxon>
        <taxon>Pterygota</taxon>
        <taxon>Neoptera</taxon>
        <taxon>Endopterygota</taxon>
        <taxon>Coleoptera</taxon>
        <taxon>Polyphaga</taxon>
        <taxon>Cucujiformia</taxon>
        <taxon>Chrysomeloidea</taxon>
        <taxon>Cerambycidae</taxon>
        <taxon>Lepturinae</taxon>
        <taxon>Rhagiini</taxon>
        <taxon>Rhamnusium</taxon>
    </lineage>
</organism>
<dbReference type="AlphaFoldDB" id="A0AAV8Z8I7"/>
<reference evidence="2" key="1">
    <citation type="journal article" date="2023" name="Insect Mol. Biol.">
        <title>Genome sequencing provides insights into the evolution of gene families encoding plant cell wall-degrading enzymes in longhorned beetles.</title>
        <authorList>
            <person name="Shin N.R."/>
            <person name="Okamura Y."/>
            <person name="Kirsch R."/>
            <person name="Pauchet Y."/>
        </authorList>
    </citation>
    <scope>NUCLEOTIDE SEQUENCE</scope>
    <source>
        <strain evidence="2">RBIC_L_NR</strain>
    </source>
</reference>
<sequence length="66" mass="7211">MNQAGSSGDNLQNISKFDQPSGSGLRPANRLEPANRLKPANRLEPVNRLEPINRLERESGKLITGS</sequence>
<feature type="compositionally biased region" description="Basic and acidic residues" evidence="1">
    <location>
        <begin position="45"/>
        <end position="60"/>
    </location>
</feature>
<keyword evidence="3" id="KW-1185">Reference proteome</keyword>
<evidence type="ECO:0000256" key="1">
    <source>
        <dbReference type="SAM" id="MobiDB-lite"/>
    </source>
</evidence>
<dbReference type="EMBL" id="JANEYF010001676">
    <property type="protein sequence ID" value="KAJ8959556.1"/>
    <property type="molecule type" value="Genomic_DNA"/>
</dbReference>
<protein>
    <submittedName>
        <fullName evidence="2">Uncharacterized protein</fullName>
    </submittedName>
</protein>
<comment type="caution">
    <text evidence="2">The sequence shown here is derived from an EMBL/GenBank/DDBJ whole genome shotgun (WGS) entry which is preliminary data.</text>
</comment>
<feature type="region of interest" description="Disordered" evidence="1">
    <location>
        <begin position="1"/>
        <end position="66"/>
    </location>
</feature>
<evidence type="ECO:0000313" key="3">
    <source>
        <dbReference type="Proteomes" id="UP001162156"/>
    </source>
</evidence>
<gene>
    <name evidence="2" type="ORF">NQ314_006239</name>
</gene>
<feature type="compositionally biased region" description="Polar residues" evidence="1">
    <location>
        <begin position="1"/>
        <end position="22"/>
    </location>
</feature>
<proteinExistence type="predicted"/>
<name>A0AAV8Z8I7_9CUCU</name>